<evidence type="ECO:0000313" key="3">
    <source>
        <dbReference type="Proteomes" id="UP000673383"/>
    </source>
</evidence>
<dbReference type="OrthoDB" id="8667190at2"/>
<dbReference type="Proteomes" id="UP000673383">
    <property type="component" value="Unassembled WGS sequence"/>
</dbReference>
<evidence type="ECO:0000313" key="2">
    <source>
        <dbReference type="EMBL" id="MEY9316024.1"/>
    </source>
</evidence>
<dbReference type="Gene3D" id="3.40.1490.10">
    <property type="entry name" value="Bit1"/>
    <property type="match status" value="1"/>
</dbReference>
<dbReference type="Pfam" id="PF09391">
    <property type="entry name" value="DUF2000"/>
    <property type="match status" value="1"/>
</dbReference>
<evidence type="ECO:0000313" key="4">
    <source>
        <dbReference type="Proteomes" id="UP001565471"/>
    </source>
</evidence>
<dbReference type="EMBL" id="JAFICZ010000001">
    <property type="protein sequence ID" value="MBP1298419.1"/>
    <property type="molecule type" value="Genomic_DNA"/>
</dbReference>
<keyword evidence="4" id="KW-1185">Reference proteome</keyword>
<sequence>MNIVSARVAIIVNPALPLGLIANTVAALSIGIGAAEPDLGGNFLTDGNGLTVRTSANRPVPILQATPEALSVLLTRAQPLASGAVLVPFPQFARGLHRFEDYLAEFPLRALSNETIDGLGFYGPEKWVRSLTGNLKLLR</sequence>
<reference evidence="2 4" key="2">
    <citation type="submission" date="2024-07" db="EMBL/GenBank/DDBJ databases">
        <title>Genomic Encyclopedia of Type Strains, Phase V (KMG-V): Genome sequencing to study the core and pangenomes of soil and plant-associated prokaryotes.</title>
        <authorList>
            <person name="Whitman W."/>
        </authorList>
    </citation>
    <scope>NUCLEOTIDE SEQUENCE [LARGE SCALE GENOMIC DNA]</scope>
    <source>
        <strain evidence="2 4">USDA 415</strain>
    </source>
</reference>
<dbReference type="AlphaFoldDB" id="A0A1E3ERF3"/>
<comment type="caution">
    <text evidence="1">The sequence shown here is derived from an EMBL/GenBank/DDBJ whole genome shotgun (WGS) entry which is preliminary data.</text>
</comment>
<protein>
    <submittedName>
        <fullName evidence="1">Uncharacterized protein</fullName>
    </submittedName>
</protein>
<evidence type="ECO:0000313" key="1">
    <source>
        <dbReference type="EMBL" id="MBP1298419.1"/>
    </source>
</evidence>
<proteinExistence type="predicted"/>
<dbReference type="InterPro" id="IPR023476">
    <property type="entry name" value="Pep_tRNA_hydro_II_dom_sf"/>
</dbReference>
<dbReference type="eggNOG" id="COG4954">
    <property type="taxonomic scope" value="Bacteria"/>
</dbReference>
<dbReference type="GeneID" id="92955573"/>
<reference evidence="1" key="1">
    <citation type="submission" date="2021-02" db="EMBL/GenBank/DDBJ databases">
        <title>Genomic Encyclopedia of Type Strains, Phase IV (KMG-V): Genome sequencing to study the core and pangenomes of soil and plant-associated prokaryotes.</title>
        <authorList>
            <person name="Whitman W."/>
        </authorList>
    </citation>
    <scope>NUCLEOTIDE SEQUENCE</scope>
    <source>
        <strain evidence="1">USDA 406</strain>
    </source>
</reference>
<dbReference type="RefSeq" id="WP_016840667.1">
    <property type="nucleotide sequence ID" value="NZ_BJNL01000001.1"/>
</dbReference>
<accession>A0A1E3ERF3</accession>
<gene>
    <name evidence="2" type="ORF">ABIF29_002823</name>
    <name evidence="1" type="ORF">JOH49_008172</name>
</gene>
<dbReference type="InterPro" id="IPR018988">
    <property type="entry name" value="DUF2000"/>
</dbReference>
<dbReference type="Proteomes" id="UP001565471">
    <property type="component" value="Unassembled WGS sequence"/>
</dbReference>
<dbReference type="SUPFAM" id="SSF102462">
    <property type="entry name" value="Peptidyl-tRNA hydrolase II"/>
    <property type="match status" value="1"/>
</dbReference>
<dbReference type="EMBL" id="JBGBZA010000002">
    <property type="protein sequence ID" value="MEY9316024.1"/>
    <property type="molecule type" value="Genomic_DNA"/>
</dbReference>
<name>A0A1E3ERF3_BRAEL</name>
<organism evidence="1 3">
    <name type="scientific">Bradyrhizobium elkanii</name>
    <dbReference type="NCBI Taxonomy" id="29448"/>
    <lineage>
        <taxon>Bacteria</taxon>
        <taxon>Pseudomonadati</taxon>
        <taxon>Pseudomonadota</taxon>
        <taxon>Alphaproteobacteria</taxon>
        <taxon>Hyphomicrobiales</taxon>
        <taxon>Nitrobacteraceae</taxon>
        <taxon>Bradyrhizobium</taxon>
    </lineage>
</organism>